<proteinExistence type="predicted"/>
<evidence type="ECO:0000259" key="3">
    <source>
        <dbReference type="Pfam" id="PF07075"/>
    </source>
</evidence>
<feature type="chain" id="PRO_5020661920" evidence="1">
    <location>
        <begin position="28"/>
        <end position="697"/>
    </location>
</feature>
<name>A0A4Q1D309_9BACT</name>
<dbReference type="Gene3D" id="3.90.1150.140">
    <property type="match status" value="1"/>
</dbReference>
<dbReference type="Pfam" id="PF20732">
    <property type="entry name" value="NamZ_C"/>
    <property type="match status" value="1"/>
</dbReference>
<feature type="domain" description="Endonuclease/exonuclease/phosphatase" evidence="2">
    <location>
        <begin position="471"/>
        <end position="687"/>
    </location>
</feature>
<reference evidence="5 6" key="1">
    <citation type="submission" date="2019-01" db="EMBL/GenBank/DDBJ databases">
        <title>Filimonas sp. strain TTM-71.</title>
        <authorList>
            <person name="Chen W.-M."/>
        </authorList>
    </citation>
    <scope>NUCLEOTIDE SEQUENCE [LARGE SCALE GENOMIC DNA]</scope>
    <source>
        <strain evidence="5 6">TTM-71</strain>
    </source>
</reference>
<feature type="signal peptide" evidence="1">
    <location>
        <begin position="1"/>
        <end position="27"/>
    </location>
</feature>
<accession>A0A4Q1D309</accession>
<evidence type="ECO:0000313" key="5">
    <source>
        <dbReference type="EMBL" id="RXK81455.1"/>
    </source>
</evidence>
<dbReference type="InterPro" id="IPR005135">
    <property type="entry name" value="Endo/exonuclease/phosphatase"/>
</dbReference>
<dbReference type="RefSeq" id="WP_129005706.1">
    <property type="nucleotide sequence ID" value="NZ_SDHZ01000004.1"/>
</dbReference>
<comment type="caution">
    <text evidence="5">The sequence shown here is derived from an EMBL/GenBank/DDBJ whole genome shotgun (WGS) entry which is preliminary data.</text>
</comment>
<evidence type="ECO:0000259" key="4">
    <source>
        <dbReference type="Pfam" id="PF20732"/>
    </source>
</evidence>
<gene>
    <name evidence="5" type="ORF">ESB13_21225</name>
</gene>
<sequence>MKTKLFTQLTAGALALAVNCCSLSLFANPQTANTATVANATAKDAAKTVTKNTATITTSNATTANTTLTTTTNVTTTAGTETDTTSGIPAIQQLNRYLPLLKGKRLGLVANHSSVINGKRSVDVLLAHKMKVVRLFGPEHGASGSIAANTAIASGKDERTALPVVSLFGTHVKPTSRELENIDLMLFDMQDVGVRFYTYISTLHYVMEACAGKGIPLIVFDRPNPNDGYIDGPVLQKGFESFIGMHPIPIVHALTIGEYAQMINGERWLSNNVHCNLTVIKMTNYRHGQPYHFSIPPSPNLNTLRAIYLYPSLCWFGATAISDGRGTYFPFQAIGHPLLKAQYAFSFVPAPIKGMNEDPRHKGDTCYGPDLRNYPTEVFGPGGQLNLQWLINMYRLFPDKSNFFNGEKDSASNSKLHFDLLAGNTTLRRQVEQGLPEAVIRASWQNDLQVYKTTRKKYLIYPDPAPPMKIMTYNIHHGADKDEKDQLKEMADCIKSSGADIVALQEVDSVCRRSGNRDQAAELAAQTGMHHIFVRHFAFENGAYGLALLSKFPIEKIHLHRLPIDASATQQSVAFFIADLKTAEDKRLSVAVVHMDYRSEASRTKQAGIITEILKQFNGPVILAGDMNSSPAAQPISVLNRAFTDAVSQSVLSFPAHKPDRKIDYIFISKHLKTIWSKAIEVQYSDHLPVEAAIENE</sequence>
<evidence type="ECO:0000313" key="6">
    <source>
        <dbReference type="Proteomes" id="UP000290545"/>
    </source>
</evidence>
<dbReference type="InterPro" id="IPR048503">
    <property type="entry name" value="NamZ_C"/>
</dbReference>
<dbReference type="SUPFAM" id="SSF56219">
    <property type="entry name" value="DNase I-like"/>
    <property type="match status" value="1"/>
</dbReference>
<dbReference type="Gene3D" id="3.40.50.12170">
    <property type="entry name" value="Uncharacterised protein PF07075, DUF1343"/>
    <property type="match status" value="1"/>
</dbReference>
<protein>
    <submittedName>
        <fullName evidence="5">DUF1343 domain-containing protein</fullName>
    </submittedName>
</protein>
<dbReference type="AlphaFoldDB" id="A0A4Q1D309"/>
<dbReference type="Pfam" id="PF07075">
    <property type="entry name" value="NamZ_N"/>
    <property type="match status" value="1"/>
</dbReference>
<dbReference type="Pfam" id="PF03372">
    <property type="entry name" value="Exo_endo_phos"/>
    <property type="match status" value="1"/>
</dbReference>
<dbReference type="PANTHER" id="PTHR42915">
    <property type="entry name" value="HYPOTHETICAL 460 KDA PROTEIN IN FEUA-SIGW INTERGENIC REGION [PRECURSOR]"/>
    <property type="match status" value="1"/>
</dbReference>
<dbReference type="Gene3D" id="3.60.10.10">
    <property type="entry name" value="Endonuclease/exonuclease/phosphatase"/>
    <property type="match status" value="1"/>
</dbReference>
<dbReference type="OrthoDB" id="9801061at2"/>
<dbReference type="EMBL" id="SDHZ01000004">
    <property type="protein sequence ID" value="RXK81455.1"/>
    <property type="molecule type" value="Genomic_DNA"/>
</dbReference>
<feature type="domain" description="Peptidoglycan beta-N-acetylmuramidase NamZ C-terminal" evidence="4">
    <location>
        <begin position="308"/>
        <end position="461"/>
    </location>
</feature>
<keyword evidence="6" id="KW-1185">Reference proteome</keyword>
<dbReference type="InterPro" id="IPR048502">
    <property type="entry name" value="NamZ_N"/>
</dbReference>
<dbReference type="PANTHER" id="PTHR42915:SF1">
    <property type="entry name" value="PEPTIDOGLYCAN BETA-N-ACETYLMURAMIDASE NAMZ"/>
    <property type="match status" value="1"/>
</dbReference>
<dbReference type="GO" id="GO:0033922">
    <property type="term" value="F:peptidoglycan beta-N-acetylmuramidase activity"/>
    <property type="evidence" value="ECO:0007669"/>
    <property type="project" value="InterPro"/>
</dbReference>
<keyword evidence="1" id="KW-0732">Signal</keyword>
<evidence type="ECO:0000256" key="1">
    <source>
        <dbReference type="SAM" id="SignalP"/>
    </source>
</evidence>
<dbReference type="InterPro" id="IPR036691">
    <property type="entry name" value="Endo/exonu/phosph_ase_sf"/>
</dbReference>
<dbReference type="InterPro" id="IPR008302">
    <property type="entry name" value="NamZ"/>
</dbReference>
<organism evidence="5 6">
    <name type="scientific">Filimonas effusa</name>
    <dbReference type="NCBI Taxonomy" id="2508721"/>
    <lineage>
        <taxon>Bacteria</taxon>
        <taxon>Pseudomonadati</taxon>
        <taxon>Bacteroidota</taxon>
        <taxon>Chitinophagia</taxon>
        <taxon>Chitinophagales</taxon>
        <taxon>Chitinophagaceae</taxon>
        <taxon>Filimonas</taxon>
    </lineage>
</organism>
<evidence type="ECO:0000259" key="2">
    <source>
        <dbReference type="Pfam" id="PF03372"/>
    </source>
</evidence>
<feature type="domain" description="Peptidoglycan beta-N-acetylmuramidase NamZ N-terminal" evidence="3">
    <location>
        <begin position="107"/>
        <end position="304"/>
    </location>
</feature>
<dbReference type="Proteomes" id="UP000290545">
    <property type="component" value="Unassembled WGS sequence"/>
</dbReference>